<dbReference type="AlphaFoldDB" id="A0A8J1XVF7"/>
<comment type="similarity">
    <text evidence="1">Belongs to the cornifelin family.</text>
</comment>
<protein>
    <submittedName>
        <fullName evidence="2">Uncharacterized protein</fullName>
    </submittedName>
</protein>
<accession>A0A8J1XVF7</accession>
<dbReference type="NCBIfam" id="TIGR01571">
    <property type="entry name" value="A_thal_Cys_rich"/>
    <property type="match status" value="1"/>
</dbReference>
<evidence type="ECO:0000313" key="3">
    <source>
        <dbReference type="Proteomes" id="UP000749559"/>
    </source>
</evidence>
<evidence type="ECO:0000313" key="2">
    <source>
        <dbReference type="EMBL" id="CAH1786712.1"/>
    </source>
</evidence>
<dbReference type="InterPro" id="IPR006461">
    <property type="entry name" value="PLAC_motif_containing"/>
</dbReference>
<dbReference type="PANTHER" id="PTHR15907">
    <property type="entry name" value="DUF614 FAMILY PROTEIN-RELATED"/>
    <property type="match status" value="1"/>
</dbReference>
<dbReference type="EMBL" id="CAIIXF020000006">
    <property type="protein sequence ID" value="CAH1786712.1"/>
    <property type="molecule type" value="Genomic_DNA"/>
</dbReference>
<evidence type="ECO:0000256" key="1">
    <source>
        <dbReference type="ARBA" id="ARBA00009024"/>
    </source>
</evidence>
<dbReference type="Pfam" id="PF04749">
    <property type="entry name" value="PLAC8"/>
    <property type="match status" value="1"/>
</dbReference>
<proteinExistence type="inferred from homology"/>
<keyword evidence="3" id="KW-1185">Reference proteome</keyword>
<comment type="caution">
    <text evidence="2">The sequence shown here is derived from an EMBL/GenBank/DDBJ whole genome shotgun (WGS) entry which is preliminary data.</text>
</comment>
<sequence length="123" mass="12947">MSHVVTKQVTTTVTTQGGGGGTVVTTGNRDWSSGTFACFDDIKSCLCGIFCGPCLLCMVSKRIGENMCVGCCVPGGIIALRVRLRSLLGIQGTICNDCLCSYFCGPCVACQMYREETHAGLTS</sequence>
<reference evidence="2" key="1">
    <citation type="submission" date="2022-03" db="EMBL/GenBank/DDBJ databases">
        <authorList>
            <person name="Martin C."/>
        </authorList>
    </citation>
    <scope>NUCLEOTIDE SEQUENCE</scope>
</reference>
<gene>
    <name evidence="2" type="ORF">OFUS_LOCUS12552</name>
</gene>
<dbReference type="OrthoDB" id="1045822at2759"/>
<dbReference type="Proteomes" id="UP000749559">
    <property type="component" value="Unassembled WGS sequence"/>
</dbReference>
<name>A0A8J1XVF7_OWEFU</name>
<organism evidence="2 3">
    <name type="scientific">Owenia fusiformis</name>
    <name type="common">Polychaete worm</name>
    <dbReference type="NCBI Taxonomy" id="6347"/>
    <lineage>
        <taxon>Eukaryota</taxon>
        <taxon>Metazoa</taxon>
        <taxon>Spiralia</taxon>
        <taxon>Lophotrochozoa</taxon>
        <taxon>Annelida</taxon>
        <taxon>Polychaeta</taxon>
        <taxon>Sedentaria</taxon>
        <taxon>Canalipalpata</taxon>
        <taxon>Sabellida</taxon>
        <taxon>Oweniida</taxon>
        <taxon>Oweniidae</taxon>
        <taxon>Owenia</taxon>
    </lineage>
</organism>